<reference evidence="1" key="1">
    <citation type="journal article" date="2022" name="bioRxiv">
        <title>Sequencing and chromosome-scale assembly of the giantPleurodeles waltlgenome.</title>
        <authorList>
            <person name="Brown T."/>
            <person name="Elewa A."/>
            <person name="Iarovenko S."/>
            <person name="Subramanian E."/>
            <person name="Araus A.J."/>
            <person name="Petzold A."/>
            <person name="Susuki M."/>
            <person name="Suzuki K.-i.T."/>
            <person name="Hayashi T."/>
            <person name="Toyoda A."/>
            <person name="Oliveira C."/>
            <person name="Osipova E."/>
            <person name="Leigh N.D."/>
            <person name="Simon A."/>
            <person name="Yun M.H."/>
        </authorList>
    </citation>
    <scope>NUCLEOTIDE SEQUENCE</scope>
    <source>
        <strain evidence="1">20211129_DDA</strain>
        <tissue evidence="1">Liver</tissue>
    </source>
</reference>
<accession>A0AAV7QK25</accession>
<sequence length="79" mass="8712">MASAPLARLTLLFPSRPFRPLSGQTKLDGISNGIRVCEDPAVEDACWCIANGLRQVDVKAPMKETLKKILPSYDKQQRG</sequence>
<dbReference type="EMBL" id="JANPWB010000010">
    <property type="protein sequence ID" value="KAJ1140851.1"/>
    <property type="molecule type" value="Genomic_DNA"/>
</dbReference>
<proteinExistence type="predicted"/>
<dbReference type="Proteomes" id="UP001066276">
    <property type="component" value="Chromosome 6"/>
</dbReference>
<comment type="caution">
    <text evidence="1">The sequence shown here is derived from an EMBL/GenBank/DDBJ whole genome shotgun (WGS) entry which is preliminary data.</text>
</comment>
<name>A0AAV7QK25_PLEWA</name>
<evidence type="ECO:0000313" key="1">
    <source>
        <dbReference type="EMBL" id="KAJ1140851.1"/>
    </source>
</evidence>
<organism evidence="1 2">
    <name type="scientific">Pleurodeles waltl</name>
    <name type="common">Iberian ribbed newt</name>
    <dbReference type="NCBI Taxonomy" id="8319"/>
    <lineage>
        <taxon>Eukaryota</taxon>
        <taxon>Metazoa</taxon>
        <taxon>Chordata</taxon>
        <taxon>Craniata</taxon>
        <taxon>Vertebrata</taxon>
        <taxon>Euteleostomi</taxon>
        <taxon>Amphibia</taxon>
        <taxon>Batrachia</taxon>
        <taxon>Caudata</taxon>
        <taxon>Salamandroidea</taxon>
        <taxon>Salamandridae</taxon>
        <taxon>Pleurodelinae</taxon>
        <taxon>Pleurodeles</taxon>
    </lineage>
</organism>
<dbReference type="AlphaFoldDB" id="A0AAV7QK25"/>
<evidence type="ECO:0000313" key="2">
    <source>
        <dbReference type="Proteomes" id="UP001066276"/>
    </source>
</evidence>
<keyword evidence="2" id="KW-1185">Reference proteome</keyword>
<gene>
    <name evidence="1" type="ORF">NDU88_007189</name>
</gene>
<protein>
    <submittedName>
        <fullName evidence="1">Uncharacterized protein</fullName>
    </submittedName>
</protein>